<keyword evidence="1" id="KW-0812">Transmembrane</keyword>
<feature type="transmembrane region" description="Helical" evidence="1">
    <location>
        <begin position="109"/>
        <end position="128"/>
    </location>
</feature>
<keyword evidence="4" id="KW-1185">Reference proteome</keyword>
<evidence type="ECO:0000313" key="4">
    <source>
        <dbReference type="Proteomes" id="UP000602076"/>
    </source>
</evidence>
<feature type="transmembrane region" description="Helical" evidence="1">
    <location>
        <begin position="182"/>
        <end position="203"/>
    </location>
</feature>
<keyword evidence="1" id="KW-1133">Transmembrane helix</keyword>
<feature type="transmembrane region" description="Helical" evidence="1">
    <location>
        <begin position="45"/>
        <end position="62"/>
    </location>
</feature>
<dbReference type="RefSeq" id="WP_190998344.1">
    <property type="nucleotide sequence ID" value="NZ_JACXSI010000023.1"/>
</dbReference>
<comment type="caution">
    <text evidence="3">The sequence shown here is derived from an EMBL/GenBank/DDBJ whole genome shotgun (WGS) entry which is preliminary data.</text>
</comment>
<dbReference type="Pfam" id="PF13630">
    <property type="entry name" value="SdpI"/>
    <property type="match status" value="1"/>
</dbReference>
<dbReference type="EMBL" id="JACXSI010000023">
    <property type="protein sequence ID" value="MBD3108816.1"/>
    <property type="molecule type" value="Genomic_DNA"/>
</dbReference>
<dbReference type="Pfam" id="PF07853">
    <property type="entry name" value="DUF1648"/>
    <property type="match status" value="1"/>
</dbReference>
<evidence type="ECO:0000313" key="3">
    <source>
        <dbReference type="EMBL" id="MBD3108816.1"/>
    </source>
</evidence>
<protein>
    <submittedName>
        <fullName evidence="3">SdpI family protein</fullName>
    </submittedName>
</protein>
<evidence type="ECO:0000259" key="2">
    <source>
        <dbReference type="Pfam" id="PF07853"/>
    </source>
</evidence>
<dbReference type="PANTHER" id="PTHR37810:SF5">
    <property type="entry name" value="IMMUNITY PROTEIN SDPI"/>
    <property type="match status" value="1"/>
</dbReference>
<feature type="transmembrane region" description="Helical" evidence="1">
    <location>
        <begin position="83"/>
        <end position="103"/>
    </location>
</feature>
<dbReference type="InterPro" id="IPR012867">
    <property type="entry name" value="DUF1648"/>
</dbReference>
<dbReference type="Proteomes" id="UP000602076">
    <property type="component" value="Unassembled WGS sequence"/>
</dbReference>
<feature type="domain" description="DUF1648" evidence="2">
    <location>
        <begin position="10"/>
        <end position="56"/>
    </location>
</feature>
<dbReference type="PANTHER" id="PTHR37810">
    <property type="entry name" value="IMMUNITY PROTEIN SDPI"/>
    <property type="match status" value="1"/>
</dbReference>
<feature type="transmembrane region" description="Helical" evidence="1">
    <location>
        <begin position="5"/>
        <end position="25"/>
    </location>
</feature>
<organism evidence="3 4">
    <name type="scientific">Peribacillus faecalis</name>
    <dbReference type="NCBI Taxonomy" id="2772559"/>
    <lineage>
        <taxon>Bacteria</taxon>
        <taxon>Bacillati</taxon>
        <taxon>Bacillota</taxon>
        <taxon>Bacilli</taxon>
        <taxon>Bacillales</taxon>
        <taxon>Bacillaceae</taxon>
        <taxon>Peribacillus</taxon>
    </lineage>
</organism>
<accession>A0A927HBS4</accession>
<dbReference type="InterPro" id="IPR025962">
    <property type="entry name" value="SdpI/YhfL"/>
</dbReference>
<dbReference type="GO" id="GO:0009636">
    <property type="term" value="P:response to toxic substance"/>
    <property type="evidence" value="ECO:0007669"/>
    <property type="project" value="TreeGrafter"/>
</dbReference>
<dbReference type="InterPro" id="IPR026272">
    <property type="entry name" value="SdpI"/>
</dbReference>
<reference evidence="3" key="1">
    <citation type="submission" date="2020-09" db="EMBL/GenBank/DDBJ databases">
        <title>Bacillus faecalis sp. nov., a moderately halophilic bacterium isolated from cow faeces.</title>
        <authorList>
            <person name="Jiang L."/>
            <person name="Lee J."/>
        </authorList>
    </citation>
    <scope>NUCLEOTIDE SEQUENCE</scope>
    <source>
        <strain evidence="3">AGMB 02131</strain>
    </source>
</reference>
<feature type="transmembrane region" description="Helical" evidence="1">
    <location>
        <begin position="157"/>
        <end position="176"/>
    </location>
</feature>
<keyword evidence="1" id="KW-0472">Membrane</keyword>
<dbReference type="AlphaFoldDB" id="A0A927HBS4"/>
<name>A0A927HBS4_9BACI</name>
<gene>
    <name evidence="3" type="ORF">IEO70_10595</name>
</gene>
<evidence type="ECO:0000256" key="1">
    <source>
        <dbReference type="SAM" id="Phobius"/>
    </source>
</evidence>
<dbReference type="PIRSF" id="PIRSF038959">
    <property type="entry name" value="SdpI"/>
    <property type="match status" value="1"/>
</dbReference>
<sequence>MRNQFVNMSVIAIAFLISVIIYPRLGSTIPIHWTGNEQDFTSSKLFGAFFMPVFMLAIYYLISFLFDIDSLKKNVSGRVKNMTITSVLLSLLTIHIAILTVGLGFNLNMTMVCGFILGAVTMIISNIVPKVERNRVFGLRTKWTIEDDRVWKISNRFISKWAFLSGFLIIVSVMVAPEQSMYFAIVLLLLIGIVGFIHSYITYRKLND</sequence>
<proteinExistence type="predicted"/>